<evidence type="ECO:0000256" key="1">
    <source>
        <dbReference type="SAM" id="SignalP"/>
    </source>
</evidence>
<reference evidence="2 3" key="1">
    <citation type="submission" date="2016-07" db="EMBL/GenBank/DDBJ databases">
        <title>Multiple horizontal gene transfer events from other fungi enriched the ability of initially mycotrophic Trichoderma (Ascomycota) to feed on dead plant biomass.</title>
        <authorList>
            <consortium name="DOE Joint Genome Institute"/>
            <person name="Aerts A."/>
            <person name="Atanasova L."/>
            <person name="Chenthamara K."/>
            <person name="Zhang J."/>
            <person name="Grujic M."/>
            <person name="Henrissat B."/>
            <person name="Kuo A."/>
            <person name="Salamov A."/>
            <person name="Lipzen A."/>
            <person name="Labutti K."/>
            <person name="Barry K."/>
            <person name="Miao Y."/>
            <person name="Rahimi M.J."/>
            <person name="Shen Q."/>
            <person name="Grigoriev I.V."/>
            <person name="Kubicek C.P."/>
            <person name="Druzhinina I.S."/>
        </authorList>
    </citation>
    <scope>NUCLEOTIDE SEQUENCE [LARGE SCALE GENOMIC DNA]</scope>
    <source>
        <strain evidence="2 3">CBS 226.95</strain>
    </source>
</reference>
<dbReference type="RefSeq" id="XP_024770991.1">
    <property type="nucleotide sequence ID" value="XM_024913708.1"/>
</dbReference>
<evidence type="ECO:0000313" key="2">
    <source>
        <dbReference type="EMBL" id="PTB51314.1"/>
    </source>
</evidence>
<sequence>MAASLANFFFCLQPLTSLVWVRSSSRASRLLLMGSAHARFRVLFLHQAVSAFPFLFCHRPQSQSSFAHFPSVSEPSVTWWSRHPIPSRQAYCSPRFEASPLPELASRTLAESRACGWNGQSEVRRSLNFSQEGAPLQFLRQFVALFCKLGRQNRLKTGVCACRIEQSVGWGDSRRHSPAQVLCWWPE</sequence>
<proteinExistence type="predicted"/>
<dbReference type="Proteomes" id="UP000241690">
    <property type="component" value="Unassembled WGS sequence"/>
</dbReference>
<keyword evidence="1" id="KW-0732">Signal</keyword>
<dbReference type="GeneID" id="36622271"/>
<organism evidence="2 3">
    <name type="scientific">Trichoderma harzianum CBS 226.95</name>
    <dbReference type="NCBI Taxonomy" id="983964"/>
    <lineage>
        <taxon>Eukaryota</taxon>
        <taxon>Fungi</taxon>
        <taxon>Dikarya</taxon>
        <taxon>Ascomycota</taxon>
        <taxon>Pezizomycotina</taxon>
        <taxon>Sordariomycetes</taxon>
        <taxon>Hypocreomycetidae</taxon>
        <taxon>Hypocreales</taxon>
        <taxon>Hypocreaceae</taxon>
        <taxon>Trichoderma</taxon>
    </lineage>
</organism>
<name>A0A2T4A2N6_TRIHA</name>
<dbReference type="AlphaFoldDB" id="A0A2T4A2N6"/>
<dbReference type="EMBL" id="KZ679686">
    <property type="protein sequence ID" value="PTB51314.1"/>
    <property type="molecule type" value="Genomic_DNA"/>
</dbReference>
<accession>A0A2T4A2N6</accession>
<feature type="signal peptide" evidence="1">
    <location>
        <begin position="1"/>
        <end position="17"/>
    </location>
</feature>
<protein>
    <recommendedName>
        <fullName evidence="4">Ig-like domain-containing protein</fullName>
    </recommendedName>
</protein>
<gene>
    <name evidence="2" type="ORF">M431DRAFT_239480</name>
</gene>
<evidence type="ECO:0008006" key="4">
    <source>
        <dbReference type="Google" id="ProtNLM"/>
    </source>
</evidence>
<feature type="chain" id="PRO_5015774876" description="Ig-like domain-containing protein" evidence="1">
    <location>
        <begin position="18"/>
        <end position="187"/>
    </location>
</feature>
<keyword evidence="3" id="KW-1185">Reference proteome</keyword>
<evidence type="ECO:0000313" key="3">
    <source>
        <dbReference type="Proteomes" id="UP000241690"/>
    </source>
</evidence>